<dbReference type="STRING" id="1219383.SAMN05421733_106162"/>
<dbReference type="GO" id="GO:0003677">
    <property type="term" value="F:DNA binding"/>
    <property type="evidence" value="ECO:0007669"/>
    <property type="project" value="InterPro"/>
</dbReference>
<dbReference type="EMBL" id="FMYL01000006">
    <property type="protein sequence ID" value="SDB95437.1"/>
    <property type="molecule type" value="Genomic_DNA"/>
</dbReference>
<dbReference type="GO" id="GO:0032298">
    <property type="term" value="P:positive regulation of DNA-templated DNA replication initiation"/>
    <property type="evidence" value="ECO:0007669"/>
    <property type="project" value="TreeGrafter"/>
</dbReference>
<dbReference type="SUPFAM" id="SSF102400">
    <property type="entry name" value="DNA polymerase III chi subunit"/>
    <property type="match status" value="1"/>
</dbReference>
<reference evidence="2" key="1">
    <citation type="submission" date="2016-09" db="EMBL/GenBank/DDBJ databases">
        <authorList>
            <person name="Varghese N."/>
            <person name="Submissions S."/>
        </authorList>
    </citation>
    <scope>NUCLEOTIDE SEQUENCE [LARGE SCALE GENOMIC DNA]</scope>
    <source>
        <strain evidence="2">ANC 4422</strain>
    </source>
</reference>
<evidence type="ECO:0000313" key="1">
    <source>
        <dbReference type="EMBL" id="SDB95437.1"/>
    </source>
</evidence>
<evidence type="ECO:0000313" key="2">
    <source>
        <dbReference type="Proteomes" id="UP000242501"/>
    </source>
</evidence>
<dbReference type="Gene3D" id="3.40.50.10110">
    <property type="entry name" value="DNA polymerase III subunit chi"/>
    <property type="match status" value="1"/>
</dbReference>
<sequence length="134" mass="15808">MQVRFYLFETSTEPQAHSACRLARKIVKNSQKLWWYCPNTQQQQQLDELLWSFDPTSFITHGIDCQRGQVCISAQLPTSHEWIVFNFSNQPISELDTVSDIIEIIENNEDAKMIGRDKFKYYRQSKITPKTFKL</sequence>
<dbReference type="AlphaFoldDB" id="A0A1G6HMA9"/>
<name>A0A1G6HMA9_9GAMM</name>
<dbReference type="RefSeq" id="WP_425283475.1">
    <property type="nucleotide sequence ID" value="NZ_FMYL01000006.1"/>
</dbReference>
<dbReference type="InterPro" id="IPR007459">
    <property type="entry name" value="DNA_pol3_chi"/>
</dbReference>
<proteinExistence type="predicted"/>
<keyword evidence="2" id="KW-1185">Reference proteome</keyword>
<organism evidence="1 2">
    <name type="scientific">Acinetobacter boissieri</name>
    <dbReference type="NCBI Taxonomy" id="1219383"/>
    <lineage>
        <taxon>Bacteria</taxon>
        <taxon>Pseudomonadati</taxon>
        <taxon>Pseudomonadota</taxon>
        <taxon>Gammaproteobacteria</taxon>
        <taxon>Moraxellales</taxon>
        <taxon>Moraxellaceae</taxon>
        <taxon>Acinetobacter</taxon>
    </lineage>
</organism>
<gene>
    <name evidence="1" type="ORF">SAMN05421733_106162</name>
</gene>
<protein>
    <submittedName>
        <fullName evidence="1">DNA polymerase III, chi subunit</fullName>
    </submittedName>
</protein>
<dbReference type="InterPro" id="IPR036768">
    <property type="entry name" value="PolIII_chi_sf"/>
</dbReference>
<dbReference type="PANTHER" id="PTHR38767:SF1">
    <property type="entry name" value="DNA POLYMERASE III SUBUNIT CHI"/>
    <property type="match status" value="1"/>
</dbReference>
<dbReference type="GO" id="GO:0006260">
    <property type="term" value="P:DNA replication"/>
    <property type="evidence" value="ECO:0007669"/>
    <property type="project" value="InterPro"/>
</dbReference>
<dbReference type="GO" id="GO:0003887">
    <property type="term" value="F:DNA-directed DNA polymerase activity"/>
    <property type="evidence" value="ECO:0007669"/>
    <property type="project" value="InterPro"/>
</dbReference>
<dbReference type="Proteomes" id="UP000242501">
    <property type="component" value="Unassembled WGS sequence"/>
</dbReference>
<dbReference type="Pfam" id="PF04364">
    <property type="entry name" value="DNA_pol3_chi"/>
    <property type="match status" value="1"/>
</dbReference>
<accession>A0A1G6HMA9</accession>
<dbReference type="PANTHER" id="PTHR38767">
    <property type="entry name" value="DNA POLYMERASE III SUBUNIT CHI"/>
    <property type="match status" value="1"/>
</dbReference>